<dbReference type="PROSITE" id="PS51671">
    <property type="entry name" value="ACT"/>
    <property type="match status" value="1"/>
</dbReference>
<dbReference type="PANTHER" id="PTHR40099:SF1">
    <property type="entry name" value="ACETOLACTATE SYNTHASE, SMALL SUBUNIT"/>
    <property type="match status" value="1"/>
</dbReference>
<evidence type="ECO:0000313" key="3">
    <source>
        <dbReference type="Proteomes" id="UP000233654"/>
    </source>
</evidence>
<feature type="domain" description="ACT" evidence="1">
    <location>
        <begin position="5"/>
        <end position="79"/>
    </location>
</feature>
<comment type="caution">
    <text evidence="2">The sequence shown here is derived from an EMBL/GenBank/DDBJ whole genome shotgun (WGS) entry which is preliminary data.</text>
</comment>
<dbReference type="CDD" id="cd04882">
    <property type="entry name" value="ACT_Bt0572_2"/>
    <property type="match status" value="1"/>
</dbReference>
<organism evidence="2 3">
    <name type="scientific">Candidatus Anoxymicrobium japonicum</name>
    <dbReference type="NCBI Taxonomy" id="2013648"/>
    <lineage>
        <taxon>Bacteria</taxon>
        <taxon>Bacillati</taxon>
        <taxon>Actinomycetota</taxon>
        <taxon>Candidatus Geothermincolia</taxon>
        <taxon>Candidatus Geothermincolales</taxon>
        <taxon>Candidatus Anoxymicrobiaceae</taxon>
        <taxon>Candidatus Anoxymicrobium</taxon>
    </lineage>
</organism>
<reference evidence="2 3" key="1">
    <citation type="journal article" date="2017" name="ISME J.">
        <title>Potential for microbial H2 and metal transformations associated with novel bacteria and archaea in deep terrestrial subsurface sediments.</title>
        <authorList>
            <person name="Hernsdorf A.W."/>
            <person name="Amano Y."/>
            <person name="Miyakawa K."/>
            <person name="Ise K."/>
            <person name="Suzuki Y."/>
            <person name="Anantharaman K."/>
            <person name="Probst A."/>
            <person name="Burstein D."/>
            <person name="Thomas B.C."/>
            <person name="Banfield J.F."/>
        </authorList>
    </citation>
    <scope>NUCLEOTIDE SEQUENCE [LARGE SCALE GENOMIC DNA]</scope>
    <source>
        <strain evidence="2">HGW-Actinobacteria-3</strain>
    </source>
</reference>
<dbReference type="Proteomes" id="UP000233654">
    <property type="component" value="Unassembled WGS sequence"/>
</dbReference>
<evidence type="ECO:0000259" key="1">
    <source>
        <dbReference type="PROSITE" id="PS51671"/>
    </source>
</evidence>
<dbReference type="AlphaFoldDB" id="A0A2N3G6G5"/>
<gene>
    <name evidence="2" type="ORF">CVT63_04205</name>
</gene>
<dbReference type="InterPro" id="IPR002912">
    <property type="entry name" value="ACT_dom"/>
</dbReference>
<dbReference type="CDD" id="cd04908">
    <property type="entry name" value="ACT_Bt0572_1"/>
    <property type="match status" value="1"/>
</dbReference>
<dbReference type="Pfam" id="PF19571">
    <property type="entry name" value="ACT_8"/>
    <property type="match status" value="1"/>
</dbReference>
<name>A0A2N3G6G5_9ACTN</name>
<protein>
    <submittedName>
        <fullName evidence="2">Amino acid-binding protein</fullName>
    </submittedName>
</protein>
<dbReference type="EMBL" id="PHEX01000029">
    <property type="protein sequence ID" value="PKQ28174.1"/>
    <property type="molecule type" value="Genomic_DNA"/>
</dbReference>
<sequence length="144" mass="15667">MAVKQISVFLENKSGRLLDVTRNLRETGINIRALCVADTCDYGVVRLIVDDPNKALDELKARGFTAKETDVLAVEVDDRPGGLCEVIKPLVEQEINIEYVYCFLGKAVGGGAIVIIRVAEVSRAVGALKVAGFRVIPAEELYSM</sequence>
<dbReference type="InterPro" id="IPR045865">
    <property type="entry name" value="ACT-like_dom_sf"/>
</dbReference>
<dbReference type="SUPFAM" id="SSF55021">
    <property type="entry name" value="ACT-like"/>
    <property type="match status" value="2"/>
</dbReference>
<evidence type="ECO:0000313" key="2">
    <source>
        <dbReference type="EMBL" id="PKQ28174.1"/>
    </source>
</evidence>
<dbReference type="Gene3D" id="3.30.2130.10">
    <property type="entry name" value="VC0802-like"/>
    <property type="match status" value="1"/>
</dbReference>
<accession>A0A2N3G6G5</accession>
<dbReference type="InterPro" id="IPR045739">
    <property type="entry name" value="ACT_dom_pair"/>
</dbReference>
<proteinExistence type="predicted"/>
<dbReference type="PANTHER" id="PTHR40099">
    <property type="entry name" value="ACETOLACTATE SYNTHASE, SMALL SUBUNIT"/>
    <property type="match status" value="1"/>
</dbReference>